<dbReference type="CDD" id="cd16936">
    <property type="entry name" value="HATPase_RsbW-like"/>
    <property type="match status" value="1"/>
</dbReference>
<name>A0A233SCJ6_STRDA</name>
<dbReference type="InterPro" id="IPR050267">
    <property type="entry name" value="Anti-sigma-factor_SerPK"/>
</dbReference>
<evidence type="ECO:0000313" key="4">
    <source>
        <dbReference type="Proteomes" id="UP000215483"/>
    </source>
</evidence>
<dbReference type="InterPro" id="IPR003594">
    <property type="entry name" value="HATPase_dom"/>
</dbReference>
<keyword evidence="1" id="KW-0418">Kinase</keyword>
<proteinExistence type="predicted"/>
<dbReference type="Pfam" id="PF13581">
    <property type="entry name" value="HATPase_c_2"/>
    <property type="match status" value="1"/>
</dbReference>
<evidence type="ECO:0000256" key="1">
    <source>
        <dbReference type="ARBA" id="ARBA00022527"/>
    </source>
</evidence>
<dbReference type="PANTHER" id="PTHR35526:SF6">
    <property type="entry name" value="SLR1861 PROTEIN"/>
    <property type="match status" value="1"/>
</dbReference>
<evidence type="ECO:0000313" key="3">
    <source>
        <dbReference type="EMBL" id="OXY93386.1"/>
    </source>
</evidence>
<keyword evidence="1" id="KW-0723">Serine/threonine-protein kinase</keyword>
<keyword evidence="1" id="KW-0808">Transferase</keyword>
<evidence type="ECO:0000259" key="2">
    <source>
        <dbReference type="Pfam" id="PF13581"/>
    </source>
</evidence>
<gene>
    <name evidence="3" type="ORF">BEK98_24335</name>
</gene>
<dbReference type="Proteomes" id="UP000215483">
    <property type="component" value="Unassembled WGS sequence"/>
</dbReference>
<dbReference type="AlphaFoldDB" id="A0A233SCJ6"/>
<reference evidence="3 4" key="1">
    <citation type="submission" date="2016-07" db="EMBL/GenBank/DDBJ databases">
        <title>Draft genome of Streptomyces diastatochromogenes.</title>
        <authorList>
            <person name="Podduturi R."/>
            <person name="Lukassen M.B."/>
            <person name="Clausen N."/>
            <person name="Nielsen J.L."/>
            <person name="Jorgensen N.O."/>
        </authorList>
    </citation>
    <scope>NUCLEOTIDE SEQUENCE [LARGE SCALE GENOMIC DNA]</scope>
    <source>
        <strain evidence="3 4">DSM 40608</strain>
    </source>
</reference>
<comment type="caution">
    <text evidence="3">The sequence shown here is derived from an EMBL/GenBank/DDBJ whole genome shotgun (WGS) entry which is preliminary data.</text>
</comment>
<keyword evidence="4" id="KW-1185">Reference proteome</keyword>
<dbReference type="InterPro" id="IPR036890">
    <property type="entry name" value="HATPase_C_sf"/>
</dbReference>
<organism evidence="3 4">
    <name type="scientific">Streptomyces diastatochromogenes</name>
    <dbReference type="NCBI Taxonomy" id="42236"/>
    <lineage>
        <taxon>Bacteria</taxon>
        <taxon>Bacillati</taxon>
        <taxon>Actinomycetota</taxon>
        <taxon>Actinomycetes</taxon>
        <taxon>Kitasatosporales</taxon>
        <taxon>Streptomycetaceae</taxon>
        <taxon>Streptomyces</taxon>
    </lineage>
</organism>
<dbReference type="PANTHER" id="PTHR35526">
    <property type="entry name" value="ANTI-SIGMA-F FACTOR RSBW-RELATED"/>
    <property type="match status" value="1"/>
</dbReference>
<protein>
    <recommendedName>
        <fullName evidence="2">Histidine kinase/HSP90-like ATPase domain-containing protein</fullName>
    </recommendedName>
</protein>
<dbReference type="EMBL" id="MCGQ01000020">
    <property type="protein sequence ID" value="OXY93386.1"/>
    <property type="molecule type" value="Genomic_DNA"/>
</dbReference>
<dbReference type="Gene3D" id="3.30.565.10">
    <property type="entry name" value="Histidine kinase-like ATPase, C-terminal domain"/>
    <property type="match status" value="1"/>
</dbReference>
<sequence length="135" mass="14621">MRIPADLDSLDLVARFVLELGRQGRLSDSQTYRLRLAADELATNIVMHGYRGASGGICVDGGVEADRVWVRFHDDAPAFDPRTGMKAPDLEVPLGERSVGGLGVFLALTAVDSFDYELVAGRNVSILAIHRSEHG</sequence>
<dbReference type="GO" id="GO:0004674">
    <property type="term" value="F:protein serine/threonine kinase activity"/>
    <property type="evidence" value="ECO:0007669"/>
    <property type="project" value="UniProtKB-KW"/>
</dbReference>
<accession>A0A233SCJ6</accession>
<feature type="domain" description="Histidine kinase/HSP90-like ATPase" evidence="2">
    <location>
        <begin position="3"/>
        <end position="124"/>
    </location>
</feature>